<sequence>MCARRFYKFDGMALCLREKIIGFTIPTLSFLISLFLWYPLLSSFDCVLEKLEGGGGDCNGQQETFYRGSLCHNHGSIRKKSFFFAPSRCNSGHCSHFLQTFSTVFLITSTHLISTLCSQTIVHEDFSFKNVDVLWVKIKLFELIYSKLSFSCQ</sequence>
<name>A0A2S3GZF4_9POAL</name>
<dbReference type="EMBL" id="CM008047">
    <property type="protein sequence ID" value="PAN12319.1"/>
    <property type="molecule type" value="Genomic_DNA"/>
</dbReference>
<accession>A0A2S3GZF4</accession>
<keyword evidence="1" id="KW-0472">Membrane</keyword>
<gene>
    <name evidence="2" type="ORF">PAHAL_2G259100</name>
</gene>
<feature type="transmembrane region" description="Helical" evidence="1">
    <location>
        <begin position="20"/>
        <end position="40"/>
    </location>
</feature>
<dbReference type="Gramene" id="PAN12319">
    <property type="protein sequence ID" value="PAN12319"/>
    <property type="gene ID" value="PAHAL_2G259100"/>
</dbReference>
<evidence type="ECO:0000313" key="2">
    <source>
        <dbReference type="EMBL" id="PAN12319.1"/>
    </source>
</evidence>
<dbReference type="AlphaFoldDB" id="A0A2S3GZF4"/>
<keyword evidence="1" id="KW-0812">Transmembrane</keyword>
<evidence type="ECO:0000256" key="1">
    <source>
        <dbReference type="SAM" id="Phobius"/>
    </source>
</evidence>
<keyword evidence="1" id="KW-1133">Transmembrane helix</keyword>
<reference evidence="2" key="1">
    <citation type="submission" date="2018-04" db="EMBL/GenBank/DDBJ databases">
        <title>WGS assembly of Panicum hallii.</title>
        <authorList>
            <person name="Lovell J."/>
            <person name="Jenkins J."/>
            <person name="Lowry D."/>
            <person name="Mamidi S."/>
            <person name="Sreedasyam A."/>
            <person name="Weng X."/>
            <person name="Barry K."/>
            <person name="Bonette J."/>
            <person name="Campitelli B."/>
            <person name="Daum C."/>
            <person name="Gordon S."/>
            <person name="Gould B."/>
            <person name="Lipzen A."/>
            <person name="Macqueen A."/>
            <person name="Palacio-Mejia J."/>
            <person name="Plott C."/>
            <person name="Shakirov E."/>
            <person name="Shu S."/>
            <person name="Yoshinaga Y."/>
            <person name="Zane M."/>
            <person name="Rokhsar D."/>
            <person name="Grimwood J."/>
            <person name="Schmutz J."/>
            <person name="Juenger T."/>
        </authorList>
    </citation>
    <scope>NUCLEOTIDE SEQUENCE [LARGE SCALE GENOMIC DNA]</scope>
    <source>
        <strain evidence="2">FIL2</strain>
    </source>
</reference>
<organism evidence="2">
    <name type="scientific">Panicum hallii</name>
    <dbReference type="NCBI Taxonomy" id="206008"/>
    <lineage>
        <taxon>Eukaryota</taxon>
        <taxon>Viridiplantae</taxon>
        <taxon>Streptophyta</taxon>
        <taxon>Embryophyta</taxon>
        <taxon>Tracheophyta</taxon>
        <taxon>Spermatophyta</taxon>
        <taxon>Magnoliopsida</taxon>
        <taxon>Liliopsida</taxon>
        <taxon>Poales</taxon>
        <taxon>Poaceae</taxon>
        <taxon>PACMAD clade</taxon>
        <taxon>Panicoideae</taxon>
        <taxon>Panicodae</taxon>
        <taxon>Paniceae</taxon>
        <taxon>Panicinae</taxon>
        <taxon>Panicum</taxon>
        <taxon>Panicum sect. Panicum</taxon>
    </lineage>
</organism>
<protein>
    <submittedName>
        <fullName evidence="2">Uncharacterized protein</fullName>
    </submittedName>
</protein>
<dbReference type="Proteomes" id="UP000243499">
    <property type="component" value="Chromosome 2"/>
</dbReference>
<proteinExistence type="predicted"/>